<dbReference type="InterPro" id="IPR005813">
    <property type="entry name" value="Ribosomal_bL20"/>
</dbReference>
<comment type="caution">
    <text evidence="9">The sequence shown here is derived from an EMBL/GenBank/DDBJ whole genome shotgun (WGS) entry which is preliminary data.</text>
</comment>
<keyword evidence="2 7" id="KW-0699">rRNA-binding</keyword>
<dbReference type="CDD" id="cd07026">
    <property type="entry name" value="Ribosomal_L20"/>
    <property type="match status" value="1"/>
</dbReference>
<evidence type="ECO:0000256" key="5">
    <source>
        <dbReference type="ARBA" id="ARBA00023274"/>
    </source>
</evidence>
<proteinExistence type="inferred from homology"/>
<reference evidence="9" key="1">
    <citation type="journal article" date="2020" name="mSystems">
        <title>Genome- and Community-Level Interaction Insights into Carbon Utilization and Element Cycling Functions of Hydrothermarchaeota in Hydrothermal Sediment.</title>
        <authorList>
            <person name="Zhou Z."/>
            <person name="Liu Y."/>
            <person name="Xu W."/>
            <person name="Pan J."/>
            <person name="Luo Z.H."/>
            <person name="Li M."/>
        </authorList>
    </citation>
    <scope>NUCLEOTIDE SEQUENCE [LARGE SCALE GENOMIC DNA]</scope>
    <source>
        <strain evidence="9">SpSt-243</strain>
    </source>
</reference>
<dbReference type="FunFam" id="1.10.1900.20:FF:000001">
    <property type="entry name" value="50S ribosomal protein L20"/>
    <property type="match status" value="1"/>
</dbReference>
<evidence type="ECO:0000256" key="3">
    <source>
        <dbReference type="ARBA" id="ARBA00022884"/>
    </source>
</evidence>
<dbReference type="GO" id="GO:0006412">
    <property type="term" value="P:translation"/>
    <property type="evidence" value="ECO:0007669"/>
    <property type="project" value="InterPro"/>
</dbReference>
<organism evidence="9">
    <name type="scientific">Agrobacterium albertimagni</name>
    <dbReference type="NCBI Taxonomy" id="147266"/>
    <lineage>
        <taxon>Bacteria</taxon>
        <taxon>Pseudomonadati</taxon>
        <taxon>Pseudomonadota</taxon>
        <taxon>Alphaproteobacteria</taxon>
        <taxon>Hyphomicrobiales</taxon>
        <taxon>Rhizobiaceae</taxon>
        <taxon>Rhizobium/Agrobacterium group</taxon>
        <taxon>Agrobacterium</taxon>
    </lineage>
</organism>
<dbReference type="GO" id="GO:0005840">
    <property type="term" value="C:ribosome"/>
    <property type="evidence" value="ECO:0007669"/>
    <property type="project" value="UniProtKB-KW"/>
</dbReference>
<evidence type="ECO:0000256" key="1">
    <source>
        <dbReference type="ARBA" id="ARBA00007698"/>
    </source>
</evidence>
<evidence type="ECO:0000256" key="7">
    <source>
        <dbReference type="HAMAP-Rule" id="MF_00382"/>
    </source>
</evidence>
<accession>A0A7C1SVH5</accession>
<evidence type="ECO:0000256" key="4">
    <source>
        <dbReference type="ARBA" id="ARBA00022980"/>
    </source>
</evidence>
<dbReference type="Gene3D" id="6.10.160.10">
    <property type="match status" value="1"/>
</dbReference>
<dbReference type="GO" id="GO:0003735">
    <property type="term" value="F:structural constituent of ribosome"/>
    <property type="evidence" value="ECO:0007669"/>
    <property type="project" value="InterPro"/>
</dbReference>
<dbReference type="InterPro" id="IPR035566">
    <property type="entry name" value="Ribosomal_protein_bL20_C"/>
</dbReference>
<dbReference type="Pfam" id="PF00453">
    <property type="entry name" value="Ribosomal_L20"/>
    <property type="match status" value="1"/>
</dbReference>
<dbReference type="PRINTS" id="PR00062">
    <property type="entry name" value="RIBOSOMALL20"/>
</dbReference>
<dbReference type="SUPFAM" id="SSF74731">
    <property type="entry name" value="Ribosomal protein L20"/>
    <property type="match status" value="1"/>
</dbReference>
<dbReference type="GO" id="GO:0000027">
    <property type="term" value="P:ribosomal large subunit assembly"/>
    <property type="evidence" value="ECO:0007669"/>
    <property type="project" value="UniProtKB-UniRule"/>
</dbReference>
<evidence type="ECO:0000256" key="8">
    <source>
        <dbReference type="RuleBase" id="RU000560"/>
    </source>
</evidence>
<dbReference type="HAMAP" id="MF_00382">
    <property type="entry name" value="Ribosomal_bL20"/>
    <property type="match status" value="1"/>
</dbReference>
<protein>
    <recommendedName>
        <fullName evidence="6 7">Large ribosomal subunit protein bL20</fullName>
    </recommendedName>
</protein>
<evidence type="ECO:0000256" key="2">
    <source>
        <dbReference type="ARBA" id="ARBA00022730"/>
    </source>
</evidence>
<dbReference type="InterPro" id="IPR049946">
    <property type="entry name" value="RIBOSOMAL_L20_CS"/>
</dbReference>
<dbReference type="Gene3D" id="1.10.1900.20">
    <property type="entry name" value="Ribosomal protein L20"/>
    <property type="match status" value="1"/>
</dbReference>
<evidence type="ECO:0000313" key="9">
    <source>
        <dbReference type="EMBL" id="HEB42577.1"/>
    </source>
</evidence>
<dbReference type="PROSITE" id="PS00937">
    <property type="entry name" value="RIBOSOMAL_L20"/>
    <property type="match status" value="1"/>
</dbReference>
<name>A0A7C1SVH5_9HYPH</name>
<comment type="function">
    <text evidence="7 8">Binds directly to 23S ribosomal RNA and is necessary for the in vitro assembly process of the 50S ribosomal subunit. It is not involved in the protein synthesizing functions of that subunit.</text>
</comment>
<evidence type="ECO:0000256" key="6">
    <source>
        <dbReference type="ARBA" id="ARBA00035172"/>
    </source>
</evidence>
<dbReference type="PANTHER" id="PTHR10986">
    <property type="entry name" value="39S RIBOSOMAL PROTEIN L20"/>
    <property type="match status" value="1"/>
</dbReference>
<comment type="similarity">
    <text evidence="1 7 8">Belongs to the bacterial ribosomal protein bL20 family.</text>
</comment>
<sequence length="134" mass="15158">MARVKRGVTSRAKHNKVFKQAKGFYGRRKNTIRAAKAAVDRSKQFAYRDRKNNKRNFRALWIQRINAAVREFGLTYGRFIDGLNKAGIEVDRKVLSDLAIHEPAAFAKLVEASKKALAYLKDAGTANEFESAVK</sequence>
<dbReference type="EMBL" id="DSKI01000136">
    <property type="protein sequence ID" value="HEB42577.1"/>
    <property type="molecule type" value="Genomic_DNA"/>
</dbReference>
<keyword evidence="4 7" id="KW-0689">Ribosomal protein</keyword>
<keyword evidence="3 7" id="KW-0694">RNA-binding</keyword>
<dbReference type="GO" id="GO:1990904">
    <property type="term" value="C:ribonucleoprotein complex"/>
    <property type="evidence" value="ECO:0007669"/>
    <property type="project" value="UniProtKB-KW"/>
</dbReference>
<dbReference type="GO" id="GO:0019843">
    <property type="term" value="F:rRNA binding"/>
    <property type="evidence" value="ECO:0007669"/>
    <property type="project" value="UniProtKB-UniRule"/>
</dbReference>
<dbReference type="AlphaFoldDB" id="A0A7C1SVH5"/>
<dbReference type="NCBIfam" id="TIGR01032">
    <property type="entry name" value="rplT_bact"/>
    <property type="match status" value="1"/>
</dbReference>
<keyword evidence="5 7" id="KW-0687">Ribonucleoprotein</keyword>
<gene>
    <name evidence="7" type="primary">rplT</name>
    <name evidence="9" type="ORF">ENP70_02485</name>
</gene>